<evidence type="ECO:0000256" key="2">
    <source>
        <dbReference type="ARBA" id="ARBA00008676"/>
    </source>
</evidence>
<dbReference type="PANTHER" id="PTHR20881">
    <property type="entry name" value="3-METHYL-2-OXOBUTANOATE HYDROXYMETHYLTRANSFERASE"/>
    <property type="match status" value="1"/>
</dbReference>
<dbReference type="GO" id="GO:0000287">
    <property type="term" value="F:magnesium ion binding"/>
    <property type="evidence" value="ECO:0007669"/>
    <property type="project" value="TreeGrafter"/>
</dbReference>
<evidence type="ECO:0000256" key="1">
    <source>
        <dbReference type="ARBA" id="ARBA00005033"/>
    </source>
</evidence>
<reference evidence="5" key="1">
    <citation type="submission" date="2018-05" db="EMBL/GenBank/DDBJ databases">
        <authorList>
            <person name="Lanie J.A."/>
            <person name="Ng W.-L."/>
            <person name="Kazmierczak K.M."/>
            <person name="Andrzejewski T.M."/>
            <person name="Davidsen T.M."/>
            <person name="Wayne K.J."/>
            <person name="Tettelin H."/>
            <person name="Glass J.I."/>
            <person name="Rusch D."/>
            <person name="Podicherti R."/>
            <person name="Tsui H.-C.T."/>
            <person name="Winkler M.E."/>
        </authorList>
    </citation>
    <scope>NUCLEOTIDE SEQUENCE</scope>
</reference>
<dbReference type="SUPFAM" id="SSF51621">
    <property type="entry name" value="Phosphoenolpyruvate/pyruvate domain"/>
    <property type="match status" value="1"/>
</dbReference>
<dbReference type="PIRSF" id="PIRSF000388">
    <property type="entry name" value="Pantoate_hydroxy_MeTrfase"/>
    <property type="match status" value="1"/>
</dbReference>
<dbReference type="InterPro" id="IPR003700">
    <property type="entry name" value="Pantoate_hydroxy_MeTrfase"/>
</dbReference>
<evidence type="ECO:0000313" key="5">
    <source>
        <dbReference type="EMBL" id="SVA69352.1"/>
    </source>
</evidence>
<dbReference type="Gene3D" id="3.20.20.60">
    <property type="entry name" value="Phosphoenolpyruvate-binding domains"/>
    <property type="match status" value="1"/>
</dbReference>
<dbReference type="InterPro" id="IPR015813">
    <property type="entry name" value="Pyrv/PenolPyrv_kinase-like_dom"/>
</dbReference>
<dbReference type="AlphaFoldDB" id="A0A381XY17"/>
<gene>
    <name evidence="5" type="ORF">METZ01_LOCUS122206</name>
</gene>
<dbReference type="EC" id="2.1.2.11" evidence="3"/>
<dbReference type="InterPro" id="IPR040442">
    <property type="entry name" value="Pyrv_kinase-like_dom_sf"/>
</dbReference>
<dbReference type="NCBIfam" id="TIGR00222">
    <property type="entry name" value="panB"/>
    <property type="match status" value="1"/>
</dbReference>
<keyword evidence="4" id="KW-0808">Transferase</keyword>
<dbReference type="HAMAP" id="MF_00156">
    <property type="entry name" value="PanB"/>
    <property type="match status" value="1"/>
</dbReference>
<dbReference type="PANTHER" id="PTHR20881:SF0">
    <property type="entry name" value="3-METHYL-2-OXOBUTANOATE HYDROXYMETHYLTRANSFERASE"/>
    <property type="match status" value="1"/>
</dbReference>
<dbReference type="FunFam" id="3.20.20.60:FF:000003">
    <property type="entry name" value="3-methyl-2-oxobutanoate hydroxymethyltransferase"/>
    <property type="match status" value="1"/>
</dbReference>
<dbReference type="EMBL" id="UINC01016705">
    <property type="protein sequence ID" value="SVA69352.1"/>
    <property type="molecule type" value="Genomic_DNA"/>
</dbReference>
<organism evidence="5">
    <name type="scientific">marine metagenome</name>
    <dbReference type="NCBI Taxonomy" id="408172"/>
    <lineage>
        <taxon>unclassified sequences</taxon>
        <taxon>metagenomes</taxon>
        <taxon>ecological metagenomes</taxon>
    </lineage>
</organism>
<dbReference type="GO" id="GO:0015940">
    <property type="term" value="P:pantothenate biosynthetic process"/>
    <property type="evidence" value="ECO:0007669"/>
    <property type="project" value="InterPro"/>
</dbReference>
<dbReference type="CDD" id="cd06557">
    <property type="entry name" value="KPHMT-like"/>
    <property type="match status" value="1"/>
</dbReference>
<evidence type="ECO:0000256" key="4">
    <source>
        <dbReference type="ARBA" id="ARBA00022679"/>
    </source>
</evidence>
<accession>A0A381XY17</accession>
<sequence>VNHNKKTVPMIAGRKNSLKKIVALTAFDYSFSRLIDTTDIDIILVGDSLAMVALGHSTTLPVTIEEMIMHTCAVSRGCHNALLVADMPFMSYQVSNEQAITNAGRFIQEAGAQAVKLEGGTSMAKRVQALTDVDIPVMGHIGITPQSINRLGKYQVQGKTFTDARKIKQDALALQDAGVFSIVLEGIYDDLAAEITQDLKVPTIGIGAGVKCDGQILVLHDLLGLGMDPSPKFVKKYTNLANETKKAVNNYIQEVRNETFPDADHSYNLKIKKLMSNTKDA</sequence>
<dbReference type="Pfam" id="PF02548">
    <property type="entry name" value="Pantoate_transf"/>
    <property type="match status" value="1"/>
</dbReference>
<feature type="non-terminal residue" evidence="5">
    <location>
        <position position="1"/>
    </location>
</feature>
<proteinExistence type="inferred from homology"/>
<protein>
    <recommendedName>
        <fullName evidence="3">3-methyl-2-oxobutanoate hydroxymethyltransferase</fullName>
        <ecNumber evidence="3">2.1.2.11</ecNumber>
    </recommendedName>
</protein>
<dbReference type="GO" id="GO:0005737">
    <property type="term" value="C:cytoplasm"/>
    <property type="evidence" value="ECO:0007669"/>
    <property type="project" value="TreeGrafter"/>
</dbReference>
<comment type="similarity">
    <text evidence="2">Belongs to the PanB family.</text>
</comment>
<evidence type="ECO:0000256" key="3">
    <source>
        <dbReference type="ARBA" id="ARBA00012618"/>
    </source>
</evidence>
<name>A0A381XY17_9ZZZZ</name>
<dbReference type="NCBIfam" id="NF001452">
    <property type="entry name" value="PRK00311.1"/>
    <property type="match status" value="1"/>
</dbReference>
<comment type="pathway">
    <text evidence="1">Cofactor biosynthesis; (R)-pantothenate biosynthesis; (R)-pantoate from 3-methyl-2-oxobutanoate: step 1/2.</text>
</comment>
<dbReference type="GO" id="GO:0003864">
    <property type="term" value="F:3-methyl-2-oxobutanoate hydroxymethyltransferase activity"/>
    <property type="evidence" value="ECO:0007669"/>
    <property type="project" value="UniProtKB-EC"/>
</dbReference>